<dbReference type="Proteomes" id="UP001169063">
    <property type="component" value="Unassembled WGS sequence"/>
</dbReference>
<evidence type="ECO:0000256" key="1">
    <source>
        <dbReference type="SAM" id="MobiDB-lite"/>
    </source>
</evidence>
<keyword evidence="3" id="KW-1185">Reference proteome</keyword>
<name>A0ABT8SLN9_9CAUL</name>
<proteinExistence type="predicted"/>
<dbReference type="Gene3D" id="3.40.50.150">
    <property type="entry name" value="Vaccinia Virus protein VP39"/>
    <property type="match status" value="1"/>
</dbReference>
<feature type="compositionally biased region" description="Basic and acidic residues" evidence="1">
    <location>
        <begin position="36"/>
        <end position="49"/>
    </location>
</feature>
<dbReference type="PROSITE" id="PS51257">
    <property type="entry name" value="PROKAR_LIPOPROTEIN"/>
    <property type="match status" value="1"/>
</dbReference>
<dbReference type="InterPro" id="IPR016980">
    <property type="entry name" value="S-AdoMet-dep_MeTrfase_Alr7345"/>
</dbReference>
<dbReference type="PIRSF" id="PIRSF031679">
    <property type="entry name" value="Mtase_Alr7345_prd"/>
    <property type="match status" value="1"/>
</dbReference>
<keyword evidence="2" id="KW-0808">Transferase</keyword>
<dbReference type="RefSeq" id="WP_302109909.1">
    <property type="nucleotide sequence ID" value="NZ_JAUKTR010000003.1"/>
</dbReference>
<keyword evidence="2" id="KW-0489">Methyltransferase</keyword>
<evidence type="ECO:0000313" key="3">
    <source>
        <dbReference type="Proteomes" id="UP001169063"/>
    </source>
</evidence>
<dbReference type="GO" id="GO:0032259">
    <property type="term" value="P:methylation"/>
    <property type="evidence" value="ECO:0007669"/>
    <property type="project" value="UniProtKB-KW"/>
</dbReference>
<dbReference type="InterPro" id="IPR029063">
    <property type="entry name" value="SAM-dependent_MTases_sf"/>
</dbReference>
<dbReference type="EMBL" id="JAUKTR010000003">
    <property type="protein sequence ID" value="MDO1559480.1"/>
    <property type="molecule type" value="Genomic_DNA"/>
</dbReference>
<feature type="region of interest" description="Disordered" evidence="1">
    <location>
        <begin position="36"/>
        <end position="58"/>
    </location>
</feature>
<sequence>MAEAGFKNPGARGVWTRRGLLAAAGGAALVLTGCGERDSTKAEARRPARADGPPEGSMAWAVAGDWRGGDRARDAARHPAETLEFFDLAAGNEVAEFWPGAGWWTEILAPWLARNQGRLHAANFQLQPGGDPAMARIVERFRERFGGDRRLYGDISMVEFGPTSGPVAPAGSLDLALFMDNIHTWMAAGIAEKAFADAFAALKPGGRLGVVQARADSGEVQDPAATSGYVQEAFVKQLAQEAGFEFVAGSEVNANAEDTKDHPFGIWTLPPHRLSAPPGRPADPTFDHTPFDAIGEADRMTLKFRKPA</sequence>
<dbReference type="SUPFAM" id="SSF53335">
    <property type="entry name" value="S-adenosyl-L-methionine-dependent methyltransferases"/>
    <property type="match status" value="1"/>
</dbReference>
<comment type="caution">
    <text evidence="2">The sequence shown here is derived from an EMBL/GenBank/DDBJ whole genome shotgun (WGS) entry which is preliminary data.</text>
</comment>
<dbReference type="GO" id="GO:0008168">
    <property type="term" value="F:methyltransferase activity"/>
    <property type="evidence" value="ECO:0007669"/>
    <property type="project" value="UniProtKB-KW"/>
</dbReference>
<reference evidence="2" key="1">
    <citation type="submission" date="2023-07" db="EMBL/GenBank/DDBJ databases">
        <title>Brevundimonas soil sp. nov., isolated from the soil of chemical plant.</title>
        <authorList>
            <person name="Wu N."/>
        </authorList>
    </citation>
    <scope>NUCLEOTIDE SEQUENCE</scope>
    <source>
        <strain evidence="2">XZ-24</strain>
    </source>
</reference>
<protein>
    <submittedName>
        <fullName evidence="2">Methyltransferase</fullName>
    </submittedName>
</protein>
<evidence type="ECO:0000313" key="2">
    <source>
        <dbReference type="EMBL" id="MDO1559480.1"/>
    </source>
</evidence>
<organism evidence="2 3">
    <name type="scientific">Peiella sedimenti</name>
    <dbReference type="NCBI Taxonomy" id="3061083"/>
    <lineage>
        <taxon>Bacteria</taxon>
        <taxon>Pseudomonadati</taxon>
        <taxon>Pseudomonadota</taxon>
        <taxon>Alphaproteobacteria</taxon>
        <taxon>Caulobacterales</taxon>
        <taxon>Caulobacteraceae</taxon>
        <taxon>Peiella</taxon>
    </lineage>
</organism>
<gene>
    <name evidence="2" type="ORF">Q0812_08570</name>
</gene>
<accession>A0ABT8SLN9</accession>